<dbReference type="GO" id="GO:0042176">
    <property type="term" value="P:regulation of protein catabolic process"/>
    <property type="evidence" value="ECO:0007669"/>
    <property type="project" value="UniProtKB-UniRule"/>
</dbReference>
<evidence type="ECO:0000259" key="7">
    <source>
        <dbReference type="Pfam" id="PF21505"/>
    </source>
</evidence>
<keyword evidence="3 4" id="KW-0647">Proteasome</keyword>
<dbReference type="GO" id="GO:0005634">
    <property type="term" value="C:nucleus"/>
    <property type="evidence" value="ECO:0007669"/>
    <property type="project" value="TreeGrafter"/>
</dbReference>
<proteinExistence type="inferred from homology"/>
<evidence type="ECO:0000313" key="9">
    <source>
        <dbReference type="Proteomes" id="UP001255856"/>
    </source>
</evidence>
<evidence type="ECO:0000313" key="8">
    <source>
        <dbReference type="EMBL" id="KAK2075592.1"/>
    </source>
</evidence>
<dbReference type="InterPro" id="IPR002015">
    <property type="entry name" value="Proteasome/cyclosome_rpt"/>
</dbReference>
<comment type="caution">
    <text evidence="8">The sequence shown here is derived from an EMBL/GenBank/DDBJ whole genome shotgun (WGS) entry which is preliminary data.</text>
</comment>
<evidence type="ECO:0000256" key="5">
    <source>
        <dbReference type="SAM" id="MobiDB-lite"/>
    </source>
</evidence>
<dbReference type="PANTHER" id="PTHR10943">
    <property type="entry name" value="26S PROTEASOME NON-ATPASE REGULATORY SUBUNIT"/>
    <property type="match status" value="1"/>
</dbReference>
<feature type="region of interest" description="Disordered" evidence="5">
    <location>
        <begin position="223"/>
        <end position="280"/>
    </location>
</feature>
<feature type="domain" description="26S proteasome non-ATPase regulatory subunit 1/RPN2 N-terminal" evidence="7">
    <location>
        <begin position="8"/>
        <end position="174"/>
    </location>
</feature>
<dbReference type="Pfam" id="PF01851">
    <property type="entry name" value="PC_rep"/>
    <property type="match status" value="1"/>
</dbReference>
<dbReference type="AlphaFoldDB" id="A0AAD9IFZ7"/>
<dbReference type="InterPro" id="IPR040623">
    <property type="entry name" value="RPN2_C"/>
</dbReference>
<feature type="region of interest" description="Disordered" evidence="5">
    <location>
        <begin position="805"/>
        <end position="845"/>
    </location>
</feature>
<evidence type="ECO:0000256" key="3">
    <source>
        <dbReference type="ARBA" id="ARBA00022942"/>
    </source>
</evidence>
<accession>A0AAD9IFZ7</accession>
<comment type="similarity">
    <text evidence="1 4">Belongs to the proteasome subunit S1 family.</text>
</comment>
<dbReference type="InterPro" id="IPR048570">
    <property type="entry name" value="PSMD1_RPN2_N"/>
</dbReference>
<dbReference type="GO" id="GO:0043161">
    <property type="term" value="P:proteasome-mediated ubiquitin-dependent protein catabolic process"/>
    <property type="evidence" value="ECO:0007669"/>
    <property type="project" value="TreeGrafter"/>
</dbReference>
<evidence type="ECO:0000259" key="6">
    <source>
        <dbReference type="Pfam" id="PF18004"/>
    </source>
</evidence>
<comment type="function">
    <text evidence="4">Acts as a regulatory subunit of the 26S proteasome which is involved in the ATP-dependent degradation of ubiquitinated proteins.</text>
</comment>
<evidence type="ECO:0000256" key="4">
    <source>
        <dbReference type="PIRNR" id="PIRNR015947"/>
    </source>
</evidence>
<organism evidence="8 9">
    <name type="scientific">Prototheca wickerhamii</name>
    <dbReference type="NCBI Taxonomy" id="3111"/>
    <lineage>
        <taxon>Eukaryota</taxon>
        <taxon>Viridiplantae</taxon>
        <taxon>Chlorophyta</taxon>
        <taxon>core chlorophytes</taxon>
        <taxon>Trebouxiophyceae</taxon>
        <taxon>Chlorellales</taxon>
        <taxon>Chlorellaceae</taxon>
        <taxon>Prototheca</taxon>
    </lineage>
</organism>
<dbReference type="Pfam" id="PF13646">
    <property type="entry name" value="HEAT_2"/>
    <property type="match status" value="1"/>
</dbReference>
<dbReference type="GO" id="GO:0008540">
    <property type="term" value="C:proteasome regulatory particle, base subcomplex"/>
    <property type="evidence" value="ECO:0007669"/>
    <property type="project" value="UniProtKB-UniRule"/>
</dbReference>
<dbReference type="GO" id="GO:0030234">
    <property type="term" value="F:enzyme regulator activity"/>
    <property type="evidence" value="ECO:0007669"/>
    <property type="project" value="UniProtKB-UniRule"/>
</dbReference>
<feature type="domain" description="26S proteasome regulatory subunit RPN2 C-terminal" evidence="6">
    <location>
        <begin position="748"/>
        <end position="887"/>
    </location>
</feature>
<evidence type="ECO:0000256" key="1">
    <source>
        <dbReference type="ARBA" id="ARBA00006308"/>
    </source>
</evidence>
<protein>
    <recommendedName>
        <fullName evidence="4">26S proteasome non-ATPase regulatory subunit 1 homolog</fullName>
    </recommendedName>
</protein>
<feature type="compositionally biased region" description="Low complexity" evidence="5">
    <location>
        <begin position="246"/>
        <end position="256"/>
    </location>
</feature>
<dbReference type="Proteomes" id="UP001255856">
    <property type="component" value="Unassembled WGS sequence"/>
</dbReference>
<name>A0AAD9IFZ7_PROWI</name>
<dbReference type="EMBL" id="JASFZW010000014">
    <property type="protein sequence ID" value="KAK2075592.1"/>
    <property type="molecule type" value="Genomic_DNA"/>
</dbReference>
<dbReference type="PIRSF" id="PIRSF015947">
    <property type="entry name" value="26S_Psome_Rpn2"/>
    <property type="match status" value="1"/>
</dbReference>
<keyword evidence="9" id="KW-1185">Reference proteome</keyword>
<dbReference type="Pfam" id="PF18004">
    <property type="entry name" value="RPN2_C"/>
    <property type="match status" value="1"/>
</dbReference>
<sequence length="929" mass="97634">MAAPLGNSIEGLLALLSESDDSLKAYALEQINASVHHFWHQASGSLAAIEALHEDVDFSHHELAALVASKIFYYLGELKEAQTYALGAGALFDPAGARSDYVRTILDTCLDSYIQARSEAVASGELSLEELDGDATGTPPREPASLDARLGAVVRRLLDGCVAEGQLEQAAGLAELVAGLVRRGGDALLLAMHIAFDLVDAQLHELAAGVAARLGALEVELRRAGEEEEDGEEAADDAHAEDESSALRQPLLAAAAPRPPTRPRARLSSHPPPPPTTIYTPLLEILSGRPTIESERRFLASQCRADAQILRNIKAGVEARNSVCHAAAVWANALMHAGTGVDAFLRSNLDWLAKAANWAKFGATAGLGAIQRGSVAPGRARALMSPYLPAAPGGATGSPFSEGGALFALGLIHVNQGAEVRAFLAESLRAATAEPVQHGACLGLGVAGLGSGDAGAVEDVKNVLYTDSAVAGEAAAYALGLLTAGRADGDERIAEMLAYARDTSHEKVVRGLGIGVALALYGREEEADGAIEALARDQDATLRYAAQFAVGLAYRGTRNNAAIQRLLHFAVADVSRDVRRAAVMNLGFLLISAPEKCPRLVALLAGSYDPHVRYGAAMAVGIACAGTGSKEAVALLEPMLNDVTDFVQQGVLIALALVLAGQPAWRAETLRARIDKMHANKGVEVLVRMGAIMAAGILDVGGRNSTVALQARTGAFRRTAVLGVALFAQYWFWHPLAYFLSVSLAPSAIIGLDASLQMPRDFAVVSRCKPSAFAYPAPVAAEDKKSRDKAPTAVLSTTARVKARAASKKERAAEEAGAPAGAMETEDEEAGEGKAEEEPASYTIPNPARVVPAQRRFVAFDPEQRWRPVKAALSGVLVLRDTRPDEGEPEYLFQEAPRGAPPSAPGVDAAGAPERREPAPPAPFEYIPS</sequence>
<dbReference type="Gene3D" id="1.25.10.10">
    <property type="entry name" value="Leucine-rich Repeat Variant"/>
    <property type="match status" value="1"/>
</dbReference>
<comment type="subunit">
    <text evidence="4">Component of the 19S regulatory particle (RP/PA700) base subcomplex of the 26S proteasome. The 26S proteasome is composed of a core protease (CP), known as the 20S proteasome, capped at one or both ends by the 19S regulatory particle (RP/PA700).</text>
</comment>
<dbReference type="Pfam" id="PF21505">
    <property type="entry name" value="RPN2_N"/>
    <property type="match status" value="1"/>
</dbReference>
<reference evidence="8" key="1">
    <citation type="submission" date="2021-01" db="EMBL/GenBank/DDBJ databases">
        <authorList>
            <person name="Eckstrom K.M.E."/>
        </authorList>
    </citation>
    <scope>NUCLEOTIDE SEQUENCE</scope>
    <source>
        <strain evidence="8">UVCC 0001</strain>
    </source>
</reference>
<dbReference type="SUPFAM" id="SSF48371">
    <property type="entry name" value="ARM repeat"/>
    <property type="match status" value="1"/>
</dbReference>
<keyword evidence="2" id="KW-0677">Repeat</keyword>
<feature type="region of interest" description="Disordered" evidence="5">
    <location>
        <begin position="880"/>
        <end position="929"/>
    </location>
</feature>
<gene>
    <name evidence="8" type="ORF">QBZ16_001700</name>
</gene>
<dbReference type="InterPro" id="IPR016024">
    <property type="entry name" value="ARM-type_fold"/>
</dbReference>
<dbReference type="InterPro" id="IPR016642">
    <property type="entry name" value="26S_Psome_Rpn2"/>
</dbReference>
<dbReference type="PANTHER" id="PTHR10943:SF2">
    <property type="entry name" value="26S PROTEASOME NON-ATPASE REGULATORY SUBUNIT 1"/>
    <property type="match status" value="1"/>
</dbReference>
<dbReference type="InterPro" id="IPR011989">
    <property type="entry name" value="ARM-like"/>
</dbReference>
<evidence type="ECO:0000256" key="2">
    <source>
        <dbReference type="ARBA" id="ARBA00022737"/>
    </source>
</evidence>
<dbReference type="GO" id="GO:0034515">
    <property type="term" value="C:proteasome storage granule"/>
    <property type="evidence" value="ECO:0007669"/>
    <property type="project" value="TreeGrafter"/>
</dbReference>
<feature type="compositionally biased region" description="Acidic residues" evidence="5">
    <location>
        <begin position="226"/>
        <end position="235"/>
    </location>
</feature>